<dbReference type="InterPro" id="IPR016084">
    <property type="entry name" value="Haem_Oase-like_multi-hlx"/>
</dbReference>
<accession>A0A239EC07</accession>
<dbReference type="AlphaFoldDB" id="A0A239EC07"/>
<dbReference type="Pfam" id="PF11251">
    <property type="entry name" value="DUF3050"/>
    <property type="match status" value="1"/>
</dbReference>
<evidence type="ECO:0000313" key="1">
    <source>
        <dbReference type="EMBL" id="SNS42290.1"/>
    </source>
</evidence>
<reference evidence="2" key="1">
    <citation type="submission" date="2017-06" db="EMBL/GenBank/DDBJ databases">
        <authorList>
            <person name="Varghese N."/>
            <person name="Submissions S."/>
        </authorList>
    </citation>
    <scope>NUCLEOTIDE SEQUENCE [LARGE SCALE GENOMIC DNA]</scope>
    <source>
        <strain evidence="2">NKM1</strain>
    </source>
</reference>
<keyword evidence="2" id="KW-1185">Reference proteome</keyword>
<protein>
    <recommendedName>
        <fullName evidence="3">DUF3050 domain-containing protein</fullName>
    </recommendedName>
</protein>
<dbReference type="EMBL" id="FZOQ01000006">
    <property type="protein sequence ID" value="SNS42290.1"/>
    <property type="molecule type" value="Genomic_DNA"/>
</dbReference>
<dbReference type="Proteomes" id="UP000198432">
    <property type="component" value="Unassembled WGS sequence"/>
</dbReference>
<dbReference type="InterPro" id="IPR024423">
    <property type="entry name" value="DUF3050"/>
</dbReference>
<dbReference type="SUPFAM" id="SSF48613">
    <property type="entry name" value="Heme oxygenase-like"/>
    <property type="match status" value="1"/>
</dbReference>
<gene>
    <name evidence="1" type="ORF">SAMN06296052_106102</name>
</gene>
<sequence>MLEQPEPGKSNFYMSRRITALQQGLREHKQRLLRHNVYQSLETLDDLKVFMEHHVFAVWDFMSLLKALQRDLTCTSMPWVPKGSPSTRRLVNEIVLEEETDVDQEGKPVSHFELYLQAMGECGADTQKIELFLEAINEGKSVNNALDLVQIDASVKYFVRNTFRVIDSGNTSAIAAAFTFGREDLIPDMFRNLIADLNQRFPGKLRTFIYYLNRHVQLDEEVHTPLALQMVDELCGDDDDKWQEALEVSRECIEQRIELWNGIRNLLPSEA</sequence>
<evidence type="ECO:0000313" key="2">
    <source>
        <dbReference type="Proteomes" id="UP000198432"/>
    </source>
</evidence>
<organism evidence="1 2">
    <name type="scientific">Pontibacter ummariensis</name>
    <dbReference type="NCBI Taxonomy" id="1610492"/>
    <lineage>
        <taxon>Bacteria</taxon>
        <taxon>Pseudomonadati</taxon>
        <taxon>Bacteroidota</taxon>
        <taxon>Cytophagia</taxon>
        <taxon>Cytophagales</taxon>
        <taxon>Hymenobacteraceae</taxon>
        <taxon>Pontibacter</taxon>
    </lineage>
</organism>
<dbReference type="Gene3D" id="1.20.910.10">
    <property type="entry name" value="Heme oxygenase-like"/>
    <property type="match status" value="1"/>
</dbReference>
<evidence type="ECO:0008006" key="3">
    <source>
        <dbReference type="Google" id="ProtNLM"/>
    </source>
</evidence>
<proteinExistence type="predicted"/>
<name>A0A239EC07_9BACT</name>